<evidence type="ECO:0000313" key="2">
    <source>
        <dbReference type="EMBL" id="SIS74256.1"/>
    </source>
</evidence>
<dbReference type="STRING" id="80876.SAMN05421779_103381"/>
<dbReference type="Pfam" id="PF04773">
    <property type="entry name" value="FecR"/>
    <property type="match status" value="1"/>
</dbReference>
<dbReference type="OrthoDB" id="6038785at2"/>
<dbReference type="EMBL" id="FTOA01000003">
    <property type="protein sequence ID" value="SIS74256.1"/>
    <property type="molecule type" value="Genomic_DNA"/>
</dbReference>
<dbReference type="RefSeq" id="WP_076400034.1">
    <property type="nucleotide sequence ID" value="NZ_FTOA01000003.1"/>
</dbReference>
<dbReference type="InterPro" id="IPR006860">
    <property type="entry name" value="FecR"/>
</dbReference>
<dbReference type="Proteomes" id="UP000185678">
    <property type="component" value="Unassembled WGS sequence"/>
</dbReference>
<name>A0A1N7LKB1_9PROT</name>
<keyword evidence="3" id="KW-1185">Reference proteome</keyword>
<protein>
    <submittedName>
        <fullName evidence="2">FecR family protein</fullName>
    </submittedName>
</protein>
<evidence type="ECO:0000313" key="3">
    <source>
        <dbReference type="Proteomes" id="UP000185678"/>
    </source>
</evidence>
<dbReference type="AlphaFoldDB" id="A0A1N7LKB1"/>
<sequence length="203" mass="20857">MWWKILAGAITAMMVLVGAEAEARQVVGTVDRIQGTASALYNAEERPLAVGAEVYQDDALNTGADARLQVTLIDGSQLTLGENAGMLVSDLIVAPDARPRGPVMSLLKGVFALSAARTTGAEIKTPVATIGIRGTQLWGGPLAGALDVLLLEGKIDVTTPAGQVVLDQPGQGTVIASAGEAPGAVGVWSQEKVAWAVATVSFR</sequence>
<accession>A0A1N7LKB1</accession>
<dbReference type="Gene3D" id="2.60.120.1440">
    <property type="match status" value="1"/>
</dbReference>
<reference evidence="2 3" key="1">
    <citation type="submission" date="2017-01" db="EMBL/GenBank/DDBJ databases">
        <authorList>
            <person name="Mah S.A."/>
            <person name="Swanson W.J."/>
            <person name="Moy G.W."/>
            <person name="Vacquier V.D."/>
        </authorList>
    </citation>
    <scope>NUCLEOTIDE SEQUENCE [LARGE SCALE GENOMIC DNA]</scope>
    <source>
        <strain evidence="2 3">DSM 11589</strain>
    </source>
</reference>
<evidence type="ECO:0000259" key="1">
    <source>
        <dbReference type="Pfam" id="PF04773"/>
    </source>
</evidence>
<dbReference type="PANTHER" id="PTHR38731">
    <property type="entry name" value="LIPL45-RELATED LIPOPROTEIN-RELATED"/>
    <property type="match status" value="1"/>
</dbReference>
<organism evidence="2 3">
    <name type="scientific">Insolitispirillum peregrinum</name>
    <dbReference type="NCBI Taxonomy" id="80876"/>
    <lineage>
        <taxon>Bacteria</taxon>
        <taxon>Pseudomonadati</taxon>
        <taxon>Pseudomonadota</taxon>
        <taxon>Alphaproteobacteria</taxon>
        <taxon>Rhodospirillales</taxon>
        <taxon>Novispirillaceae</taxon>
        <taxon>Insolitispirillum</taxon>
    </lineage>
</organism>
<gene>
    <name evidence="2" type="ORF">SAMN05421779_103381</name>
</gene>
<proteinExistence type="predicted"/>
<feature type="domain" description="FecR protein" evidence="1">
    <location>
        <begin position="58"/>
        <end position="155"/>
    </location>
</feature>